<dbReference type="Pfam" id="PF02321">
    <property type="entry name" value="OEP"/>
    <property type="match status" value="2"/>
</dbReference>
<dbReference type="NCBIfam" id="TIGR01845">
    <property type="entry name" value="outer_NodT"/>
    <property type="match status" value="1"/>
</dbReference>
<dbReference type="Gene3D" id="2.20.200.10">
    <property type="entry name" value="Outer membrane efflux proteins (OEP)"/>
    <property type="match status" value="1"/>
</dbReference>
<keyword evidence="2" id="KW-0449">Lipoprotein</keyword>
<sequence>MKNKFQRICNGALFAAAGLALGACTLEPDYVVPETPLDAQAEKMENFKYAEGLWTDANPSDAQLKGKWWQMFNDAKLSELIEACREKNPNLKSAFYAVEQARQKARMTESELYPWLNGNVSYSKTDISENEFSYRGAYEDYRIGLGLTWDLDFFGRVQALLASEVADAQALRAAYENTMLMLEANVASVYFSIRQYNSEILLLEETVNVRQKQVDLVTNRAKAKYAHEADVKRAEQQFYEAVTQLASVKKLRDAATNQLAYLTGTIPANLQATTEPIAEVLPKIPSIIPSQLLERRPDIAQAERGVFSANMKIGAAKSAFFPTIQITSSLDLASQDIGDLLEGNSLAWGVSPRLYLPLFQAGKLYAQYQVALSQHLEASEKYKATVLNAIYEVENALSEIKNLKDEYEARAKNAAAAKAVEELTRNQFDSGVIDYFEYTDAERLALNSERERIRLRGEQFRSVVSLVFAIGGGVDEEKEGEKTAVN</sequence>
<keyword evidence="2" id="KW-1134">Transmembrane beta strand</keyword>
<evidence type="ECO:0000313" key="4">
    <source>
        <dbReference type="EMBL" id="MDX8414721.1"/>
    </source>
</evidence>
<keyword evidence="2" id="KW-0472">Membrane</keyword>
<keyword evidence="2" id="KW-0564">Palmitate</keyword>
<proteinExistence type="inferred from homology"/>
<organism evidence="4 5">
    <name type="scientific">Intestinicryptomonas porci</name>
    <dbReference type="NCBI Taxonomy" id="2926320"/>
    <lineage>
        <taxon>Bacteria</taxon>
        <taxon>Pseudomonadati</taxon>
        <taxon>Verrucomicrobiota</taxon>
        <taxon>Opitutia</taxon>
        <taxon>Opitutales</taxon>
        <taxon>Intestinicryptomonaceae</taxon>
        <taxon>Intestinicryptomonas</taxon>
    </lineage>
</organism>
<keyword evidence="3" id="KW-0175">Coiled coil</keyword>
<evidence type="ECO:0000256" key="1">
    <source>
        <dbReference type="ARBA" id="ARBA00007613"/>
    </source>
</evidence>
<comment type="similarity">
    <text evidence="1 2">Belongs to the outer membrane factor (OMF) (TC 1.B.17) family.</text>
</comment>
<gene>
    <name evidence="4" type="ORF">MOX91_00785</name>
</gene>
<protein>
    <submittedName>
        <fullName evidence="4">Efflux transporter outer membrane subunit</fullName>
    </submittedName>
</protein>
<dbReference type="Gene3D" id="1.20.1600.10">
    <property type="entry name" value="Outer membrane efflux proteins (OEP)"/>
    <property type="match status" value="1"/>
</dbReference>
<dbReference type="EMBL" id="JALBUT010000001">
    <property type="protein sequence ID" value="MDX8414721.1"/>
    <property type="molecule type" value="Genomic_DNA"/>
</dbReference>
<dbReference type="PANTHER" id="PTHR30203:SF30">
    <property type="entry name" value="OUTER MEMBRANE PROTEIN-RELATED"/>
    <property type="match status" value="1"/>
</dbReference>
<keyword evidence="2" id="KW-0812">Transmembrane</keyword>
<dbReference type="RefSeq" id="WP_370396171.1">
    <property type="nucleotide sequence ID" value="NZ_JALBUT010000001.1"/>
</dbReference>
<feature type="chain" id="PRO_5044956719" evidence="2">
    <location>
        <begin position="23"/>
        <end position="486"/>
    </location>
</feature>
<feature type="signal peptide" evidence="2">
    <location>
        <begin position="1"/>
        <end position="22"/>
    </location>
</feature>
<keyword evidence="2" id="KW-0732">Signal</keyword>
<dbReference type="PANTHER" id="PTHR30203">
    <property type="entry name" value="OUTER MEMBRANE CATION EFFLUX PROTEIN"/>
    <property type="match status" value="1"/>
</dbReference>
<dbReference type="PROSITE" id="PS51257">
    <property type="entry name" value="PROKAR_LIPOPROTEIN"/>
    <property type="match status" value="1"/>
</dbReference>
<feature type="coiled-coil region" evidence="3">
    <location>
        <begin position="386"/>
        <end position="417"/>
    </location>
</feature>
<dbReference type="Proteomes" id="UP001275932">
    <property type="component" value="Unassembled WGS sequence"/>
</dbReference>
<comment type="caution">
    <text evidence="4">The sequence shown here is derived from an EMBL/GenBank/DDBJ whole genome shotgun (WGS) entry which is preliminary data.</text>
</comment>
<evidence type="ECO:0000256" key="2">
    <source>
        <dbReference type="RuleBase" id="RU362097"/>
    </source>
</evidence>
<dbReference type="InterPro" id="IPR003423">
    <property type="entry name" value="OMP_efflux"/>
</dbReference>
<dbReference type="InterPro" id="IPR010131">
    <property type="entry name" value="MdtP/NodT-like"/>
</dbReference>
<accession>A0ABU4WDS9</accession>
<reference evidence="4 5" key="1">
    <citation type="submission" date="2022-03" db="EMBL/GenBank/DDBJ databases">
        <title>Novel taxa within the pig intestine.</title>
        <authorList>
            <person name="Wylensek D."/>
            <person name="Bishof K."/>
            <person name="Afrizal A."/>
            <person name="Clavel T."/>
        </authorList>
    </citation>
    <scope>NUCLEOTIDE SEQUENCE [LARGE SCALE GENOMIC DNA]</scope>
    <source>
        <strain evidence="4 5">CLA-KB-P66</strain>
    </source>
</reference>
<dbReference type="SUPFAM" id="SSF56954">
    <property type="entry name" value="Outer membrane efflux proteins (OEP)"/>
    <property type="match status" value="1"/>
</dbReference>
<name>A0ABU4WDS9_9BACT</name>
<comment type="subcellular location">
    <subcellularLocation>
        <location evidence="2">Cell membrane</location>
        <topology evidence="2">Lipid-anchor</topology>
    </subcellularLocation>
</comment>
<keyword evidence="5" id="KW-1185">Reference proteome</keyword>
<evidence type="ECO:0000313" key="5">
    <source>
        <dbReference type="Proteomes" id="UP001275932"/>
    </source>
</evidence>
<evidence type="ECO:0000256" key="3">
    <source>
        <dbReference type="SAM" id="Coils"/>
    </source>
</evidence>